<dbReference type="RefSeq" id="WP_028380521.1">
    <property type="nucleotide sequence ID" value="NZ_CAAAIT010000001.1"/>
</dbReference>
<keyword evidence="1" id="KW-0812">Transmembrane</keyword>
<reference evidence="3 5" key="1">
    <citation type="submission" date="2015-11" db="EMBL/GenBank/DDBJ databases">
        <title>Genomic analysis of 38 Legionella species identifies large and diverse effector repertoires.</title>
        <authorList>
            <person name="Burstein D."/>
            <person name="Amaro F."/>
            <person name="Zusman T."/>
            <person name="Lifshitz Z."/>
            <person name="Cohen O."/>
            <person name="Gilbert J.A."/>
            <person name="Pupko T."/>
            <person name="Shuman H.A."/>
            <person name="Segal G."/>
        </authorList>
    </citation>
    <scope>NUCLEOTIDE SEQUENCE [LARGE SCALE GENOMIC DNA]</scope>
    <source>
        <strain evidence="3 5">ORW</strain>
    </source>
</reference>
<evidence type="ECO:0000259" key="2">
    <source>
        <dbReference type="Pfam" id="PF01757"/>
    </source>
</evidence>
<reference evidence="4 6" key="2">
    <citation type="submission" date="2018-12" db="EMBL/GenBank/DDBJ databases">
        <authorList>
            <consortium name="Pathogen Informatics"/>
        </authorList>
    </citation>
    <scope>NUCLEOTIDE SEQUENCE [LARGE SCALE GENOMIC DNA]</scope>
    <source>
        <strain evidence="4 6">NCTC11976</strain>
    </source>
</reference>
<feature type="transmembrane region" description="Helical" evidence="1">
    <location>
        <begin position="156"/>
        <end position="178"/>
    </location>
</feature>
<dbReference type="Pfam" id="PF01757">
    <property type="entry name" value="Acyl_transf_3"/>
    <property type="match status" value="1"/>
</dbReference>
<feature type="transmembrane region" description="Helical" evidence="1">
    <location>
        <begin position="334"/>
        <end position="356"/>
    </location>
</feature>
<name>A0A0W0S7X7_9GAMM</name>
<feature type="transmembrane region" description="Helical" evidence="1">
    <location>
        <begin position="223"/>
        <end position="241"/>
    </location>
</feature>
<feature type="transmembrane region" description="Helical" evidence="1">
    <location>
        <begin position="101"/>
        <end position="121"/>
    </location>
</feature>
<protein>
    <submittedName>
        <fullName evidence="3">Acyltransferase</fullName>
    </submittedName>
</protein>
<dbReference type="AlphaFoldDB" id="A0A0W0S7X7"/>
<organism evidence="3 5">
    <name type="scientific">Legionella cherrii</name>
    <dbReference type="NCBI Taxonomy" id="28084"/>
    <lineage>
        <taxon>Bacteria</taxon>
        <taxon>Pseudomonadati</taxon>
        <taxon>Pseudomonadota</taxon>
        <taxon>Gammaproteobacteria</taxon>
        <taxon>Legionellales</taxon>
        <taxon>Legionellaceae</taxon>
        <taxon>Legionella</taxon>
    </lineage>
</organism>
<gene>
    <name evidence="3" type="ORF">Lche_1623</name>
    <name evidence="4" type="ORF">NCTC11976_02298</name>
</gene>
<feature type="transmembrane region" description="Helical" evidence="1">
    <location>
        <begin position="185"/>
        <end position="203"/>
    </location>
</feature>
<feature type="transmembrane region" description="Helical" evidence="1">
    <location>
        <begin position="308"/>
        <end position="328"/>
    </location>
</feature>
<evidence type="ECO:0000313" key="5">
    <source>
        <dbReference type="Proteomes" id="UP000054921"/>
    </source>
</evidence>
<dbReference type="STRING" id="28084.Lche_1623"/>
<keyword evidence="3" id="KW-0808">Transferase</keyword>
<dbReference type="InterPro" id="IPR002656">
    <property type="entry name" value="Acyl_transf_3_dom"/>
</dbReference>
<dbReference type="EMBL" id="LNXW01000013">
    <property type="protein sequence ID" value="KTC79603.1"/>
    <property type="molecule type" value="Genomic_DNA"/>
</dbReference>
<proteinExistence type="predicted"/>
<evidence type="ECO:0000313" key="3">
    <source>
        <dbReference type="EMBL" id="KTC79603.1"/>
    </source>
</evidence>
<feature type="transmembrane region" description="Helical" evidence="1">
    <location>
        <begin position="248"/>
        <end position="267"/>
    </location>
</feature>
<dbReference type="OrthoDB" id="9767863at2"/>
<dbReference type="InterPro" id="IPR050879">
    <property type="entry name" value="Acyltransferase_3"/>
</dbReference>
<dbReference type="Proteomes" id="UP000054921">
    <property type="component" value="Unassembled WGS sequence"/>
</dbReference>
<accession>A0A0W0S7X7</accession>
<keyword evidence="6" id="KW-1185">Reference proteome</keyword>
<feature type="transmembrane region" description="Helical" evidence="1">
    <location>
        <begin position="273"/>
        <end position="296"/>
    </location>
</feature>
<keyword evidence="1" id="KW-1133">Transmembrane helix</keyword>
<evidence type="ECO:0000256" key="1">
    <source>
        <dbReference type="SAM" id="Phobius"/>
    </source>
</evidence>
<feature type="domain" description="Acyltransferase 3" evidence="2">
    <location>
        <begin position="10"/>
        <end position="353"/>
    </location>
</feature>
<evidence type="ECO:0000313" key="4">
    <source>
        <dbReference type="EMBL" id="VEB37599.1"/>
    </source>
</evidence>
<evidence type="ECO:0000313" key="6">
    <source>
        <dbReference type="Proteomes" id="UP000277577"/>
    </source>
</evidence>
<dbReference type="PANTHER" id="PTHR23028">
    <property type="entry name" value="ACETYLTRANSFERASE"/>
    <property type="match status" value="1"/>
</dbReference>
<dbReference type="EMBL" id="LR134173">
    <property type="protein sequence ID" value="VEB37599.1"/>
    <property type="molecule type" value="Genomic_DNA"/>
</dbReference>
<feature type="transmembrane region" description="Helical" evidence="1">
    <location>
        <begin position="12"/>
        <end position="32"/>
    </location>
</feature>
<dbReference type="GO" id="GO:0016747">
    <property type="term" value="F:acyltransferase activity, transferring groups other than amino-acyl groups"/>
    <property type="evidence" value="ECO:0007669"/>
    <property type="project" value="InterPro"/>
</dbReference>
<dbReference type="PANTHER" id="PTHR23028:SF134">
    <property type="entry name" value="PUTATIVE (AFU_ORTHOLOGUE AFUA_4G08520)-RELATED"/>
    <property type="match status" value="1"/>
</dbReference>
<keyword evidence="3" id="KW-0012">Acyltransferase</keyword>
<keyword evidence="1" id="KW-0472">Membrane</keyword>
<feature type="transmembrane region" description="Helical" evidence="1">
    <location>
        <begin position="68"/>
        <end position="89"/>
    </location>
</feature>
<dbReference type="PATRIC" id="fig|28084.5.peg.1761"/>
<sequence>MRDDSKIEFANTLRGLAALFVVVSHYLSAFWYKRDSISHLINAPLLTHETHATPIYVMWLNPFPLFDWGAYGVGLFFIISGFVIPFSLGKTNSISFFVNRFFRIVPTYVIGFSFTLLALFLGGKFFIAGWPYTFQEIIIHYLPGIRDLFASRNIDVIVWTLEVEMKFYFIAALSIVWFRRYSLKVFFIPTLLFLLTCYMSHRIPEWATSNFVAFIWAETYMMSAQYIIFIFIGVVLHYLYCHKMKPDLGYFIIGTLFAMFCIAWWSGPYSGNLILAWSYAFAVLTFLFAAIFPHFFKANPVFNFLARISYPLYVIHSIAGYIALRMMLEMKFKIWLSLSIVISASLLLSWLLHVFIEQPSRTLGKKLAAKLNNNFKESPMFIKKMIKSSRLKPSQN</sequence>
<dbReference type="Proteomes" id="UP000277577">
    <property type="component" value="Chromosome"/>
</dbReference>